<accession>A0ABD2CJY8</accession>
<sequence length="100" mass="11886">MFPLNRYNLVPMCPIWTKKYERRGRDEPFPTTPARFSRVLQFRGKKLKMFFSFVLFKPLKLGYYWSDLDEKNIGVEGATSHFQIPWSGSRTCYSFGEKNC</sequence>
<name>A0ABD2CJY8_VESMC</name>
<organism evidence="1 2">
    <name type="scientific">Vespula maculifrons</name>
    <name type="common">Eastern yellow jacket</name>
    <name type="synonym">Wasp</name>
    <dbReference type="NCBI Taxonomy" id="7453"/>
    <lineage>
        <taxon>Eukaryota</taxon>
        <taxon>Metazoa</taxon>
        <taxon>Ecdysozoa</taxon>
        <taxon>Arthropoda</taxon>
        <taxon>Hexapoda</taxon>
        <taxon>Insecta</taxon>
        <taxon>Pterygota</taxon>
        <taxon>Neoptera</taxon>
        <taxon>Endopterygota</taxon>
        <taxon>Hymenoptera</taxon>
        <taxon>Apocrita</taxon>
        <taxon>Aculeata</taxon>
        <taxon>Vespoidea</taxon>
        <taxon>Vespidae</taxon>
        <taxon>Vespinae</taxon>
        <taxon>Vespula</taxon>
    </lineage>
</organism>
<dbReference type="AlphaFoldDB" id="A0ABD2CJY8"/>
<proteinExistence type="predicted"/>
<evidence type="ECO:0000313" key="2">
    <source>
        <dbReference type="Proteomes" id="UP001607303"/>
    </source>
</evidence>
<dbReference type="Proteomes" id="UP001607303">
    <property type="component" value="Unassembled WGS sequence"/>
</dbReference>
<dbReference type="EMBL" id="JAYRBN010000043">
    <property type="protein sequence ID" value="KAL2745408.1"/>
    <property type="molecule type" value="Genomic_DNA"/>
</dbReference>
<keyword evidence="2" id="KW-1185">Reference proteome</keyword>
<comment type="caution">
    <text evidence="1">The sequence shown here is derived from an EMBL/GenBank/DDBJ whole genome shotgun (WGS) entry which is preliminary data.</text>
</comment>
<reference evidence="1 2" key="1">
    <citation type="journal article" date="2024" name="Ann. Entomol. Soc. Am.">
        <title>Genomic analyses of the southern and eastern yellowjacket wasps (Hymenoptera: Vespidae) reveal evolutionary signatures of social life.</title>
        <authorList>
            <person name="Catto M.A."/>
            <person name="Caine P.B."/>
            <person name="Orr S.E."/>
            <person name="Hunt B.G."/>
            <person name="Goodisman M.A.D."/>
        </authorList>
    </citation>
    <scope>NUCLEOTIDE SEQUENCE [LARGE SCALE GENOMIC DNA]</scope>
    <source>
        <strain evidence="1">232</strain>
        <tissue evidence="1">Head and thorax</tissue>
    </source>
</reference>
<evidence type="ECO:0000313" key="1">
    <source>
        <dbReference type="EMBL" id="KAL2745408.1"/>
    </source>
</evidence>
<gene>
    <name evidence="1" type="ORF">V1477_006263</name>
</gene>
<protein>
    <submittedName>
        <fullName evidence="1">Uncharacterized protein</fullName>
    </submittedName>
</protein>